<sequence length="564" mass="64352">MADDESYLHYMLEAENDAIATPAPAFFPHKPPEKSAHDFALFSNHAILGVGLENLGNTCFMNSVLQCIIHTVPLLHPILSNGCSNSTQSSNSCNKEQFSVLSALRDLIFQSLVSNTTVSPVDLVNNSTYISSNFKRFQQEDAHEFFQCFLDRLDSCHERGSNDSIVQQVFGGLLVSNVMCCNCGHCSDTYEPSIDLSLEIDDADNLFTALYSFTKVEKIEDPETKFICQKCKKRVYVEKKLSFDQAPRVAVLHLKRFKNYGSFVQKIDKHVAFPLDLDLHPFTVRGNHNHEDLQYVLYAVVVHVGLRPTSGHYYCYIRLSDGIWFCFDDSKVELVDEEYVLSQEAYLLFYAKKSSPWFSSFIETQKEFLFSTMWHTSPKSVLDNKDNKVSWDSGRARKGGNKYVIRDINESERKVSIALLSMKPSKVYQKLSPILFEKANRNQKVKPSNMYRKLSPVLLEKANHNQKVSVPQKSPIGIEAIFRSPSPELCREDSPDAGFTICRSHLRNTDRLSCKRRLEEDMDDERKQARAFVMKNMPSSRGEQLMAALRGSMTEPSVKRKKTR</sequence>
<accession>A0ABD1FQE5</accession>
<comment type="catalytic activity">
    <reaction evidence="2">
        <text>Thiol-dependent hydrolysis of ester, thioester, amide, peptide and isopeptide bonds formed by the C-terminal Gly of ubiquitin (a 76-residue protein attached to proteins as an intracellular targeting signal).</text>
        <dbReference type="EC" id="3.4.19.12"/>
    </reaction>
</comment>
<evidence type="ECO:0000313" key="4">
    <source>
        <dbReference type="EMBL" id="KAL1534073.1"/>
    </source>
</evidence>
<dbReference type="EMBL" id="JBEAFC010000013">
    <property type="protein sequence ID" value="KAL1534073.1"/>
    <property type="molecule type" value="Genomic_DNA"/>
</dbReference>
<dbReference type="PROSITE" id="PS00973">
    <property type="entry name" value="USP_2"/>
    <property type="match status" value="1"/>
</dbReference>
<feature type="domain" description="USP" evidence="3">
    <location>
        <begin position="50"/>
        <end position="353"/>
    </location>
</feature>
<evidence type="ECO:0000313" key="5">
    <source>
        <dbReference type="Proteomes" id="UP001567538"/>
    </source>
</evidence>
<reference evidence="4 5" key="1">
    <citation type="submission" date="2024-06" db="EMBL/GenBank/DDBJ databases">
        <title>A chromosome level genome sequence of Diviner's sage (Salvia divinorum).</title>
        <authorList>
            <person name="Ford S.A."/>
            <person name="Ro D.-K."/>
            <person name="Ness R.W."/>
            <person name="Phillips M.A."/>
        </authorList>
    </citation>
    <scope>NUCLEOTIDE SEQUENCE [LARGE SCALE GENOMIC DNA]</scope>
    <source>
        <strain evidence="4">SAF-2024a</strain>
        <tissue evidence="4">Leaf</tissue>
    </source>
</reference>
<dbReference type="InterPro" id="IPR001394">
    <property type="entry name" value="Peptidase_C19_UCH"/>
</dbReference>
<keyword evidence="2 4" id="KW-0378">Hydrolase</keyword>
<evidence type="ECO:0000256" key="1">
    <source>
        <dbReference type="ARBA" id="ARBA00009085"/>
    </source>
</evidence>
<dbReference type="EC" id="3.4.19.12" evidence="2"/>
<dbReference type="PANTHER" id="PTHR24006">
    <property type="entry name" value="UBIQUITIN CARBOXYL-TERMINAL HYDROLASE"/>
    <property type="match status" value="1"/>
</dbReference>
<dbReference type="Gene3D" id="3.90.70.10">
    <property type="entry name" value="Cysteine proteinases"/>
    <property type="match status" value="1"/>
</dbReference>
<dbReference type="PROSITE" id="PS50235">
    <property type="entry name" value="USP_3"/>
    <property type="match status" value="1"/>
</dbReference>
<evidence type="ECO:0000256" key="2">
    <source>
        <dbReference type="RuleBase" id="RU366025"/>
    </source>
</evidence>
<proteinExistence type="inferred from homology"/>
<dbReference type="InterPro" id="IPR028889">
    <property type="entry name" value="USP"/>
</dbReference>
<comment type="caution">
    <text evidence="4">The sequence shown here is derived from an EMBL/GenBank/DDBJ whole genome shotgun (WGS) entry which is preliminary data.</text>
</comment>
<dbReference type="Proteomes" id="UP001567538">
    <property type="component" value="Unassembled WGS sequence"/>
</dbReference>
<dbReference type="GO" id="GO:0004843">
    <property type="term" value="F:cysteine-type deubiquitinase activity"/>
    <property type="evidence" value="ECO:0007669"/>
    <property type="project" value="UniProtKB-UniRule"/>
</dbReference>
<dbReference type="AlphaFoldDB" id="A0ABD1FQE5"/>
<dbReference type="InterPro" id="IPR018200">
    <property type="entry name" value="USP_CS"/>
</dbReference>
<dbReference type="GO" id="GO:0006508">
    <property type="term" value="P:proteolysis"/>
    <property type="evidence" value="ECO:0007669"/>
    <property type="project" value="UniProtKB-KW"/>
</dbReference>
<keyword evidence="2" id="KW-0645">Protease</keyword>
<evidence type="ECO:0000259" key="3">
    <source>
        <dbReference type="PROSITE" id="PS50235"/>
    </source>
</evidence>
<keyword evidence="2" id="KW-0833">Ubl conjugation pathway</keyword>
<organism evidence="4 5">
    <name type="scientific">Salvia divinorum</name>
    <name type="common">Maria pastora</name>
    <name type="synonym">Diviner's sage</name>
    <dbReference type="NCBI Taxonomy" id="28513"/>
    <lineage>
        <taxon>Eukaryota</taxon>
        <taxon>Viridiplantae</taxon>
        <taxon>Streptophyta</taxon>
        <taxon>Embryophyta</taxon>
        <taxon>Tracheophyta</taxon>
        <taxon>Spermatophyta</taxon>
        <taxon>Magnoliopsida</taxon>
        <taxon>eudicotyledons</taxon>
        <taxon>Gunneridae</taxon>
        <taxon>Pentapetalae</taxon>
        <taxon>asterids</taxon>
        <taxon>lamiids</taxon>
        <taxon>Lamiales</taxon>
        <taxon>Lamiaceae</taxon>
        <taxon>Nepetoideae</taxon>
        <taxon>Mentheae</taxon>
        <taxon>Salviinae</taxon>
        <taxon>Salvia</taxon>
        <taxon>Salvia subgen. Calosphace</taxon>
    </lineage>
</organism>
<dbReference type="InterPro" id="IPR038765">
    <property type="entry name" value="Papain-like_cys_pep_sf"/>
</dbReference>
<name>A0ABD1FQE5_SALDI</name>
<dbReference type="PANTHER" id="PTHR24006:SF747">
    <property type="entry name" value="UBIQUITIN CARBOXYL-TERMINAL HYDROLASE 20"/>
    <property type="match status" value="1"/>
</dbReference>
<keyword evidence="2" id="KW-0788">Thiol protease</keyword>
<dbReference type="Pfam" id="PF00443">
    <property type="entry name" value="UCH"/>
    <property type="match status" value="1"/>
</dbReference>
<dbReference type="PROSITE" id="PS00972">
    <property type="entry name" value="USP_1"/>
    <property type="match status" value="1"/>
</dbReference>
<dbReference type="InterPro" id="IPR050164">
    <property type="entry name" value="Peptidase_C19"/>
</dbReference>
<keyword evidence="5" id="KW-1185">Reference proteome</keyword>
<comment type="similarity">
    <text evidence="1 2">Belongs to the peptidase C19 family.</text>
</comment>
<dbReference type="SUPFAM" id="SSF54001">
    <property type="entry name" value="Cysteine proteinases"/>
    <property type="match status" value="1"/>
</dbReference>
<gene>
    <name evidence="4" type="ORF">AAHA92_31473</name>
</gene>
<comment type="function">
    <text evidence="2">Recognizes and hydrolyzes the peptide bond at the C-terminal Gly of ubiquitin. Involved in the processing of poly-ubiquitin precursors as well as that of ubiquitinated proteins.</text>
</comment>
<protein>
    <recommendedName>
        <fullName evidence="2">Ubiquitin carboxyl-terminal hydrolase</fullName>
        <ecNumber evidence="2">3.4.19.12</ecNumber>
    </recommendedName>
</protein>